<evidence type="ECO:0000259" key="2">
    <source>
        <dbReference type="PROSITE" id="PS50893"/>
    </source>
</evidence>
<protein>
    <submittedName>
        <fullName evidence="3">Polyamine-transporting ATPase</fullName>
    </submittedName>
</protein>
<dbReference type="Gene3D" id="3.40.50.300">
    <property type="entry name" value="P-loop containing nucleotide triphosphate hydrolases"/>
    <property type="match status" value="1"/>
</dbReference>
<reference evidence="3 4" key="1">
    <citation type="submission" date="2019-07" db="EMBL/GenBank/DDBJ databases">
        <title>Whole genome shotgun sequence of Acetobacter nitrogenifigens NBRC 105050.</title>
        <authorList>
            <person name="Hosoyama A."/>
            <person name="Uohara A."/>
            <person name="Ohji S."/>
            <person name="Ichikawa N."/>
        </authorList>
    </citation>
    <scope>NUCLEOTIDE SEQUENCE [LARGE SCALE GENOMIC DNA]</scope>
    <source>
        <strain evidence="3 4">NBRC 105050</strain>
    </source>
</reference>
<dbReference type="GO" id="GO:0043190">
    <property type="term" value="C:ATP-binding cassette (ABC) transporter complex"/>
    <property type="evidence" value="ECO:0007669"/>
    <property type="project" value="InterPro"/>
</dbReference>
<dbReference type="AlphaFoldDB" id="A0A511X9Z6"/>
<dbReference type="PROSITE" id="PS50893">
    <property type="entry name" value="ABC_TRANSPORTER_2"/>
    <property type="match status" value="1"/>
</dbReference>
<name>A0A511X9Z6_9PROT</name>
<dbReference type="InterPro" id="IPR027417">
    <property type="entry name" value="P-loop_NTPase"/>
</dbReference>
<accession>A0A511X9Z6</accession>
<dbReference type="GO" id="GO:0016887">
    <property type="term" value="F:ATP hydrolysis activity"/>
    <property type="evidence" value="ECO:0007669"/>
    <property type="project" value="InterPro"/>
</dbReference>
<keyword evidence="4" id="KW-1185">Reference proteome</keyword>
<dbReference type="Pfam" id="PF00005">
    <property type="entry name" value="ABC_tran"/>
    <property type="match status" value="1"/>
</dbReference>
<dbReference type="InterPro" id="IPR008995">
    <property type="entry name" value="Mo/tungstate-bd_C_term_dom"/>
</dbReference>
<organism evidence="3 4">
    <name type="scientific">Acetobacter nitrogenifigens DSM 23921 = NBRC 105050</name>
    <dbReference type="NCBI Taxonomy" id="1120919"/>
    <lineage>
        <taxon>Bacteria</taxon>
        <taxon>Pseudomonadati</taxon>
        <taxon>Pseudomonadota</taxon>
        <taxon>Alphaproteobacteria</taxon>
        <taxon>Acetobacterales</taxon>
        <taxon>Acetobacteraceae</taxon>
        <taxon>Acetobacter</taxon>
    </lineage>
</organism>
<dbReference type="PANTHER" id="PTHR42781">
    <property type="entry name" value="SPERMIDINE/PUTRESCINE IMPORT ATP-BINDING PROTEIN POTA"/>
    <property type="match status" value="1"/>
</dbReference>
<comment type="caution">
    <text evidence="3">The sequence shown here is derived from an EMBL/GenBank/DDBJ whole genome shotgun (WGS) entry which is preliminary data.</text>
</comment>
<dbReference type="InterPro" id="IPR050093">
    <property type="entry name" value="ABC_SmlMolc_Importer"/>
</dbReference>
<dbReference type="RefSeq" id="WP_051292568.1">
    <property type="nucleotide sequence ID" value="NZ_BAPG01000121.1"/>
</dbReference>
<dbReference type="GO" id="GO:0005524">
    <property type="term" value="F:ATP binding"/>
    <property type="evidence" value="ECO:0007669"/>
    <property type="project" value="InterPro"/>
</dbReference>
<feature type="domain" description="ABC transporter" evidence="2">
    <location>
        <begin position="13"/>
        <end position="250"/>
    </location>
</feature>
<dbReference type="InterPro" id="IPR003439">
    <property type="entry name" value="ABC_transporter-like_ATP-bd"/>
</dbReference>
<dbReference type="SUPFAM" id="SSF50331">
    <property type="entry name" value="MOP-like"/>
    <property type="match status" value="1"/>
</dbReference>
<keyword evidence="1" id="KW-0813">Transport</keyword>
<evidence type="ECO:0000313" key="3">
    <source>
        <dbReference type="EMBL" id="GEN59745.1"/>
    </source>
</evidence>
<dbReference type="STRING" id="1120919.GCA_000429165_02201"/>
<sequence>MRAMISPHTATELKAPHDSPTLVLEGFVCSSNGPRLDLVLRAGECVALLDLDDGPQGLAPLAETLAGHTSPAAGRIVVNSVDVTLGEIGRRGLATVGRRDPLFPPLTVRENVAFPARARGASATEASRSASEWLALLGLESIADRRPEALGSGERIRTAIARALASNPSALVLDDIFVGLDGETRRDLHHRLARLRLARGLTLLLITRDRADALTGANRIGVVAEGSLLQLADAGTLIERPHCARVATAMGDANVLIGLILSLDDDIAQVRLAAGGVAEAMADPDLREGDLVELCVRPAQIAPMFPRGATRDDGDGLPATLQDIAHLGDVLRLRFRLEDGSDLIVHRPPGSLPPGVVAGRPARLAWRPGGALAFPSTTKQR</sequence>
<dbReference type="OrthoDB" id="7280760at2"/>
<dbReference type="EMBL" id="BJYF01000008">
    <property type="protein sequence ID" value="GEN59745.1"/>
    <property type="molecule type" value="Genomic_DNA"/>
</dbReference>
<dbReference type="GO" id="GO:0022857">
    <property type="term" value="F:transmembrane transporter activity"/>
    <property type="evidence" value="ECO:0007669"/>
    <property type="project" value="InterPro"/>
</dbReference>
<proteinExistence type="predicted"/>
<dbReference type="Proteomes" id="UP000321635">
    <property type="component" value="Unassembled WGS sequence"/>
</dbReference>
<dbReference type="InterPro" id="IPR013611">
    <property type="entry name" value="Transp-assoc_OB_typ2"/>
</dbReference>
<dbReference type="PANTHER" id="PTHR42781:SF4">
    <property type="entry name" value="SPERMIDINE_PUTRESCINE IMPORT ATP-BINDING PROTEIN POTA"/>
    <property type="match status" value="1"/>
</dbReference>
<evidence type="ECO:0000256" key="1">
    <source>
        <dbReference type="ARBA" id="ARBA00022448"/>
    </source>
</evidence>
<dbReference type="SUPFAM" id="SSF52540">
    <property type="entry name" value="P-loop containing nucleoside triphosphate hydrolases"/>
    <property type="match status" value="1"/>
</dbReference>
<evidence type="ECO:0000313" key="4">
    <source>
        <dbReference type="Proteomes" id="UP000321635"/>
    </source>
</evidence>
<gene>
    <name evidence="3" type="ORF">ANI02nite_16290</name>
</gene>
<dbReference type="Pfam" id="PF08402">
    <property type="entry name" value="TOBE_2"/>
    <property type="match status" value="1"/>
</dbReference>